<protein>
    <recommendedName>
        <fullName evidence="6">Small ribosomal subunit protein uS17</fullName>
    </recommendedName>
</protein>
<keyword evidence="3 6" id="KW-0694">RNA-binding</keyword>
<dbReference type="EMBL" id="MEVJ01000045">
    <property type="protein sequence ID" value="OGC56626.1"/>
    <property type="molecule type" value="Genomic_DNA"/>
</dbReference>
<dbReference type="CDD" id="cd00364">
    <property type="entry name" value="Ribosomal_uS17"/>
    <property type="match status" value="1"/>
</dbReference>
<dbReference type="InterPro" id="IPR019984">
    <property type="entry name" value="Ribosomal_uS17_bact/chlr"/>
</dbReference>
<dbReference type="InterPro" id="IPR019979">
    <property type="entry name" value="Ribosomal_uS17_CS"/>
</dbReference>
<keyword evidence="4 6" id="KW-0689">Ribosomal protein</keyword>
<dbReference type="GO" id="GO:0022627">
    <property type="term" value="C:cytosolic small ribosomal subunit"/>
    <property type="evidence" value="ECO:0007669"/>
    <property type="project" value="TreeGrafter"/>
</dbReference>
<dbReference type="Pfam" id="PF00366">
    <property type="entry name" value="Ribosomal_S17"/>
    <property type="match status" value="1"/>
</dbReference>
<reference evidence="8 9" key="1">
    <citation type="journal article" date="2016" name="Nat. Commun.">
        <title>Thousands of microbial genomes shed light on interconnected biogeochemical processes in an aquifer system.</title>
        <authorList>
            <person name="Anantharaman K."/>
            <person name="Brown C.T."/>
            <person name="Hug L.A."/>
            <person name="Sharon I."/>
            <person name="Castelle C.J."/>
            <person name="Probst A.J."/>
            <person name="Thomas B.C."/>
            <person name="Singh A."/>
            <person name="Wilkins M.J."/>
            <person name="Karaoz U."/>
            <person name="Brodie E.L."/>
            <person name="Williams K.H."/>
            <person name="Hubbard S.S."/>
            <person name="Banfield J.F."/>
        </authorList>
    </citation>
    <scope>NUCLEOTIDE SEQUENCE [LARGE SCALE GENOMIC DNA]</scope>
</reference>
<evidence type="ECO:0000313" key="9">
    <source>
        <dbReference type="Proteomes" id="UP000178346"/>
    </source>
</evidence>
<dbReference type="PANTHER" id="PTHR10744:SF1">
    <property type="entry name" value="SMALL RIBOSOMAL SUBUNIT PROTEIN US17M"/>
    <property type="match status" value="1"/>
</dbReference>
<evidence type="ECO:0000256" key="2">
    <source>
        <dbReference type="ARBA" id="ARBA00022730"/>
    </source>
</evidence>
<sequence length="88" mass="10146">MLKMRRKVSKKILKGKVVSAKMQKTVVVAVELPKKHPIYGKMVKNTRRFKARIDNPIKEGDEVVIEECRPLSKEVTWIVTENLSEGKK</sequence>
<evidence type="ECO:0000256" key="1">
    <source>
        <dbReference type="ARBA" id="ARBA00010254"/>
    </source>
</evidence>
<dbReference type="Proteomes" id="UP000178346">
    <property type="component" value="Unassembled WGS sequence"/>
</dbReference>
<gene>
    <name evidence="6" type="primary">rpsQ</name>
    <name evidence="8" type="ORF">A2976_04430</name>
</gene>
<dbReference type="GO" id="GO:0006412">
    <property type="term" value="P:translation"/>
    <property type="evidence" value="ECO:0007669"/>
    <property type="project" value="UniProtKB-UniRule"/>
</dbReference>
<dbReference type="AlphaFoldDB" id="A0A1F4VH50"/>
<dbReference type="SUPFAM" id="SSF50249">
    <property type="entry name" value="Nucleic acid-binding proteins"/>
    <property type="match status" value="1"/>
</dbReference>
<dbReference type="InterPro" id="IPR000266">
    <property type="entry name" value="Ribosomal_uS17"/>
</dbReference>
<comment type="subunit">
    <text evidence="6">Part of the 30S ribosomal subunit.</text>
</comment>
<proteinExistence type="inferred from homology"/>
<dbReference type="NCBIfam" id="NF004123">
    <property type="entry name" value="PRK05610.1"/>
    <property type="match status" value="1"/>
</dbReference>
<comment type="function">
    <text evidence="6">One of the primary rRNA binding proteins, it binds specifically to the 5'-end of 16S ribosomal RNA.</text>
</comment>
<name>A0A1F4VH50_UNCKA</name>
<dbReference type="GO" id="GO:0019843">
    <property type="term" value="F:rRNA binding"/>
    <property type="evidence" value="ECO:0007669"/>
    <property type="project" value="UniProtKB-UniRule"/>
</dbReference>
<evidence type="ECO:0000256" key="5">
    <source>
        <dbReference type="ARBA" id="ARBA00023274"/>
    </source>
</evidence>
<dbReference type="InterPro" id="IPR012340">
    <property type="entry name" value="NA-bd_OB-fold"/>
</dbReference>
<organism evidence="8 9">
    <name type="scientific">candidate division WWE3 bacterium RIFCSPLOWO2_01_FULL_41_9</name>
    <dbReference type="NCBI Taxonomy" id="1802626"/>
    <lineage>
        <taxon>Bacteria</taxon>
        <taxon>Katanobacteria</taxon>
    </lineage>
</organism>
<evidence type="ECO:0000256" key="4">
    <source>
        <dbReference type="ARBA" id="ARBA00022980"/>
    </source>
</evidence>
<evidence type="ECO:0000313" key="8">
    <source>
        <dbReference type="EMBL" id="OGC56626.1"/>
    </source>
</evidence>
<dbReference type="HAMAP" id="MF_01345_B">
    <property type="entry name" value="Ribosomal_uS17_B"/>
    <property type="match status" value="1"/>
</dbReference>
<dbReference type="PRINTS" id="PR00973">
    <property type="entry name" value="RIBOSOMALS17"/>
</dbReference>
<evidence type="ECO:0000256" key="7">
    <source>
        <dbReference type="RuleBase" id="RU003872"/>
    </source>
</evidence>
<keyword evidence="5 6" id="KW-0687">Ribonucleoprotein</keyword>
<comment type="similarity">
    <text evidence="1 6 7">Belongs to the universal ribosomal protein uS17 family.</text>
</comment>
<evidence type="ECO:0000256" key="3">
    <source>
        <dbReference type="ARBA" id="ARBA00022884"/>
    </source>
</evidence>
<comment type="caution">
    <text evidence="8">The sequence shown here is derived from an EMBL/GenBank/DDBJ whole genome shotgun (WGS) entry which is preliminary data.</text>
</comment>
<dbReference type="PANTHER" id="PTHR10744">
    <property type="entry name" value="40S RIBOSOMAL PROTEIN S11 FAMILY MEMBER"/>
    <property type="match status" value="1"/>
</dbReference>
<evidence type="ECO:0000256" key="6">
    <source>
        <dbReference type="HAMAP-Rule" id="MF_01345"/>
    </source>
</evidence>
<dbReference type="Gene3D" id="2.40.50.140">
    <property type="entry name" value="Nucleic acid-binding proteins"/>
    <property type="match status" value="1"/>
</dbReference>
<dbReference type="GO" id="GO:0003735">
    <property type="term" value="F:structural constituent of ribosome"/>
    <property type="evidence" value="ECO:0007669"/>
    <property type="project" value="InterPro"/>
</dbReference>
<dbReference type="PROSITE" id="PS00056">
    <property type="entry name" value="RIBOSOMAL_S17"/>
    <property type="match status" value="1"/>
</dbReference>
<keyword evidence="2 6" id="KW-0699">rRNA-binding</keyword>
<accession>A0A1F4VH50</accession>